<accession>A0A150QLU3</accession>
<feature type="transmembrane region" description="Helical" evidence="1">
    <location>
        <begin position="56"/>
        <end position="80"/>
    </location>
</feature>
<dbReference type="Proteomes" id="UP000075260">
    <property type="component" value="Unassembled WGS sequence"/>
</dbReference>
<evidence type="ECO:0000313" key="2">
    <source>
        <dbReference type="EMBL" id="KYF68913.1"/>
    </source>
</evidence>
<keyword evidence="1" id="KW-0472">Membrane</keyword>
<protein>
    <submittedName>
        <fullName evidence="2">Uncharacterized protein</fullName>
    </submittedName>
</protein>
<feature type="transmembrane region" description="Helical" evidence="1">
    <location>
        <begin position="101"/>
        <end position="121"/>
    </location>
</feature>
<name>A0A150QLU3_SORCE</name>
<feature type="transmembrane region" description="Helical" evidence="1">
    <location>
        <begin position="24"/>
        <end position="44"/>
    </location>
</feature>
<dbReference type="RefSeq" id="WP_061608802.1">
    <property type="nucleotide sequence ID" value="NZ_JEMA01000518.1"/>
</dbReference>
<keyword evidence="1" id="KW-0812">Transmembrane</keyword>
<keyword evidence="1" id="KW-1133">Transmembrane helix</keyword>
<feature type="transmembrane region" description="Helical" evidence="1">
    <location>
        <begin position="262"/>
        <end position="282"/>
    </location>
</feature>
<evidence type="ECO:0000313" key="3">
    <source>
        <dbReference type="Proteomes" id="UP000075260"/>
    </source>
</evidence>
<feature type="transmembrane region" description="Helical" evidence="1">
    <location>
        <begin position="346"/>
        <end position="363"/>
    </location>
</feature>
<evidence type="ECO:0000256" key="1">
    <source>
        <dbReference type="SAM" id="Phobius"/>
    </source>
</evidence>
<proteinExistence type="predicted"/>
<dbReference type="OrthoDB" id="127712at2"/>
<sequence length="382" mass="41987">MTSATVTLLGAAEVSRPPAWRARLVEFLLVGGATLALFPLAWLLRRAVGLDPAELAVGFLTFHAASLINDPHFAVTYLLFYKDARRRALGGELAPVQRARYIAAGLLVPLALFAWAIAALATGSARTLGFMIQLMFFLVGWHYVKQGFGILTVLSARRGYRFSPTERRAVLAHCFAGWAYAWASPADPGREVAEKGVVYTSLAHPPGLELATGIAFGASALALLWVLARRWRAERRLPPLEPLAGFLITVWLWTVYSSLDRLMVYMIPALHSVQYLYFVWLLKRNEAREAEGPPSFGKPTALRLGVLAASAVALGWIVFRGAPAFLDTALVLGASAGETTAGLGETPYFAAIYVFVNIHHYFMDSVIWRRDNPDTRYLLHTS</sequence>
<dbReference type="EMBL" id="JEMA01000518">
    <property type="protein sequence ID" value="KYF68913.1"/>
    <property type="molecule type" value="Genomic_DNA"/>
</dbReference>
<feature type="transmembrane region" description="Helical" evidence="1">
    <location>
        <begin position="240"/>
        <end position="256"/>
    </location>
</feature>
<reference evidence="2 3" key="1">
    <citation type="submission" date="2014-02" db="EMBL/GenBank/DDBJ databases">
        <title>The small core and large imbalanced accessory genome model reveals a collaborative survival strategy of Sorangium cellulosum strains in nature.</title>
        <authorList>
            <person name="Han K."/>
            <person name="Peng R."/>
            <person name="Blom J."/>
            <person name="Li Y.-Z."/>
        </authorList>
    </citation>
    <scope>NUCLEOTIDE SEQUENCE [LARGE SCALE GENOMIC DNA]</scope>
    <source>
        <strain evidence="2 3">So0008-312</strain>
    </source>
</reference>
<organism evidence="2 3">
    <name type="scientific">Sorangium cellulosum</name>
    <name type="common">Polyangium cellulosum</name>
    <dbReference type="NCBI Taxonomy" id="56"/>
    <lineage>
        <taxon>Bacteria</taxon>
        <taxon>Pseudomonadati</taxon>
        <taxon>Myxococcota</taxon>
        <taxon>Polyangia</taxon>
        <taxon>Polyangiales</taxon>
        <taxon>Polyangiaceae</taxon>
        <taxon>Sorangium</taxon>
    </lineage>
</organism>
<feature type="transmembrane region" description="Helical" evidence="1">
    <location>
        <begin position="302"/>
        <end position="326"/>
    </location>
</feature>
<gene>
    <name evidence="2" type="ORF">BE15_21530</name>
</gene>
<comment type="caution">
    <text evidence="2">The sequence shown here is derived from an EMBL/GenBank/DDBJ whole genome shotgun (WGS) entry which is preliminary data.</text>
</comment>
<dbReference type="AlphaFoldDB" id="A0A150QLU3"/>
<feature type="transmembrane region" description="Helical" evidence="1">
    <location>
        <begin position="165"/>
        <end position="183"/>
    </location>
</feature>
<feature type="transmembrane region" description="Helical" evidence="1">
    <location>
        <begin position="210"/>
        <end position="228"/>
    </location>
</feature>